<dbReference type="EMBL" id="JADBEB010000001">
    <property type="protein sequence ID" value="MBE1491583.1"/>
    <property type="molecule type" value="Genomic_DNA"/>
</dbReference>
<dbReference type="RefSeq" id="WP_192770630.1">
    <property type="nucleotide sequence ID" value="NZ_JADBEB010000001.1"/>
</dbReference>
<evidence type="ECO:0000256" key="1">
    <source>
        <dbReference type="ARBA" id="ARBA00008520"/>
    </source>
</evidence>
<sequence>MPTTGSPTPTGPPTSPGGDPEQPRRNTGRRRWWRAFALGNLSGLLVAALVVTPILLLRGPEELEPGELVILSGGDDGVGGQRNALIELWNASHPRNPARIIELPEASDGQHAQMVNWAQTNPEIDVFNLDVTWTAEFASTDRLRPIVESRLLDKPDEVFLKNPLSTCRYDGKLWAMPFNTDAGLLFYRREPGLRPPFDWSAITSASGRALAARPPGSPLEAGYTSQLDSYEGLTVNALEALWAAGGELHVDRDGQVSVDRDRWTGALRPLTPGAASSVVLPDALNQDENRSREAFRAGKVMFMRNWPVAYRSLSGTDATPAPAGAPPPPASFQFDVTALPGPSVLGGQNLAIAKQTGQPRAAQALIAFLTGEQSQRILFQRGGFAATRTVVYADEAINQQYPYVKLLLDAVNGARLRPVSPYYVNFSLVLRGHVRAVLDGGDLPADLDERLTQALRGLTPPPPPDD</sequence>
<evidence type="ECO:0000256" key="3">
    <source>
        <dbReference type="ARBA" id="ARBA00022729"/>
    </source>
</evidence>
<keyword evidence="5" id="KW-0812">Transmembrane</keyword>
<feature type="transmembrane region" description="Helical" evidence="5">
    <location>
        <begin position="32"/>
        <end position="56"/>
    </location>
</feature>
<keyword evidence="5" id="KW-1133">Transmembrane helix</keyword>
<keyword evidence="6" id="KW-0762">Sugar transport</keyword>
<proteinExistence type="inferred from homology"/>
<organism evidence="6 7">
    <name type="scientific">Plantactinospora soyae</name>
    <dbReference type="NCBI Taxonomy" id="1544732"/>
    <lineage>
        <taxon>Bacteria</taxon>
        <taxon>Bacillati</taxon>
        <taxon>Actinomycetota</taxon>
        <taxon>Actinomycetes</taxon>
        <taxon>Micromonosporales</taxon>
        <taxon>Micromonosporaceae</taxon>
        <taxon>Plantactinospora</taxon>
    </lineage>
</organism>
<dbReference type="PANTHER" id="PTHR43649">
    <property type="entry name" value="ARABINOSE-BINDING PROTEIN-RELATED"/>
    <property type="match status" value="1"/>
</dbReference>
<keyword evidence="5" id="KW-0472">Membrane</keyword>
<keyword evidence="2" id="KW-0813">Transport</keyword>
<evidence type="ECO:0000313" key="7">
    <source>
        <dbReference type="Proteomes" id="UP000649753"/>
    </source>
</evidence>
<evidence type="ECO:0000313" key="6">
    <source>
        <dbReference type="EMBL" id="MBE1491583.1"/>
    </source>
</evidence>
<comment type="similarity">
    <text evidence="1">Belongs to the bacterial solute-binding protein 1 family.</text>
</comment>
<keyword evidence="7" id="KW-1185">Reference proteome</keyword>
<dbReference type="Gene3D" id="3.40.190.10">
    <property type="entry name" value="Periplasmic binding protein-like II"/>
    <property type="match status" value="2"/>
</dbReference>
<protein>
    <submittedName>
        <fullName evidence="6">Multiple sugar transport system substrate-binding protein</fullName>
    </submittedName>
</protein>
<dbReference type="InterPro" id="IPR006059">
    <property type="entry name" value="SBP"/>
</dbReference>
<evidence type="ECO:0000256" key="2">
    <source>
        <dbReference type="ARBA" id="ARBA00022448"/>
    </source>
</evidence>
<evidence type="ECO:0000256" key="4">
    <source>
        <dbReference type="SAM" id="MobiDB-lite"/>
    </source>
</evidence>
<evidence type="ECO:0000256" key="5">
    <source>
        <dbReference type="SAM" id="Phobius"/>
    </source>
</evidence>
<accession>A0A927MB98</accession>
<gene>
    <name evidence="6" type="ORF">H4W31_007221</name>
</gene>
<feature type="region of interest" description="Disordered" evidence="4">
    <location>
        <begin position="1"/>
        <end position="27"/>
    </location>
</feature>
<reference evidence="6" key="1">
    <citation type="submission" date="2020-10" db="EMBL/GenBank/DDBJ databases">
        <title>Sequencing the genomes of 1000 actinobacteria strains.</title>
        <authorList>
            <person name="Klenk H.-P."/>
        </authorList>
    </citation>
    <scope>NUCLEOTIDE SEQUENCE</scope>
    <source>
        <strain evidence="6">DSM 46832</strain>
    </source>
</reference>
<dbReference type="Proteomes" id="UP000649753">
    <property type="component" value="Unassembled WGS sequence"/>
</dbReference>
<comment type="caution">
    <text evidence="6">The sequence shown here is derived from an EMBL/GenBank/DDBJ whole genome shotgun (WGS) entry which is preliminary data.</text>
</comment>
<dbReference type="Pfam" id="PF13416">
    <property type="entry name" value="SBP_bac_8"/>
    <property type="match status" value="1"/>
</dbReference>
<dbReference type="InterPro" id="IPR050490">
    <property type="entry name" value="Bact_solute-bd_prot1"/>
</dbReference>
<dbReference type="SUPFAM" id="SSF53850">
    <property type="entry name" value="Periplasmic binding protein-like II"/>
    <property type="match status" value="1"/>
</dbReference>
<name>A0A927MB98_9ACTN</name>
<dbReference type="PANTHER" id="PTHR43649:SF34">
    <property type="entry name" value="ABC TRANSPORTER PERIPLASMIC-BINDING PROTEIN YCJN-RELATED"/>
    <property type="match status" value="1"/>
</dbReference>
<keyword evidence="3" id="KW-0732">Signal</keyword>
<dbReference type="AlphaFoldDB" id="A0A927MB98"/>